<organism evidence="2 3">
    <name type="scientific">Cymbomonas tetramitiformis</name>
    <dbReference type="NCBI Taxonomy" id="36881"/>
    <lineage>
        <taxon>Eukaryota</taxon>
        <taxon>Viridiplantae</taxon>
        <taxon>Chlorophyta</taxon>
        <taxon>Pyramimonadophyceae</taxon>
        <taxon>Pyramimonadales</taxon>
        <taxon>Pyramimonadaceae</taxon>
        <taxon>Cymbomonas</taxon>
    </lineage>
</organism>
<keyword evidence="3" id="KW-1185">Reference proteome</keyword>
<evidence type="ECO:0000256" key="1">
    <source>
        <dbReference type="SAM" id="MobiDB-lite"/>
    </source>
</evidence>
<accession>A0AAE0G586</accession>
<gene>
    <name evidence="2" type="ORF">CYMTET_20164</name>
</gene>
<sequence length="612" mass="69449">MRGAVKNGENKKCLLTTTETEELVTWLEQCADNHKARNRTEVGYKICELLTTRDKRNKATKGRKYQRLSRAAIQCLSNGGPSTNWFQEFYETHKHRVNEKKATTVEKSRVVAATEETVQEHFYAPAGLEAALLDAGIMDPNTRRILDPRRVLNRDETPQFISFDTQRGNNVRKVAGRKGKSAADAKKENRESFTVDMVMGLDGFLYGLHVLVARNTLTKGLTPEILEDTFTNEIREGEKISTYGLITLNECGVQTELSLEERYKVLIKELEHRGVPLPVVELTDNHASRYGEMVMITAEGAGIRQFSEKPNSSGFLQALDQINRKFHVEFAKGERELKHSRRAEMEFEFKKTNPDRKVDISEVTLNMTDAFTILTLMWFCWSTVMDRITAFRKVGITQSMCDPSLVNRSSFVFSPPAPPPKLVSPPLVEELPSPDFRPGSLAYLKAKLADVRNLALEWQDFETTPLQQGLLEPVFMPAPPPKPDRGRLEEHPGSFQINGIREKKRQRREHEEAVQEQRQRDRDLADRLRTEREEAASAAQQQAAATREKLEAAWQKCTPVCTCPWSGVVLFIAGSRMHCPVKGFKKCPFCFDIKKSICGKRECKAKRTATAA</sequence>
<name>A0AAE0G586_9CHLO</name>
<feature type="compositionally biased region" description="Basic and acidic residues" evidence="1">
    <location>
        <begin position="508"/>
        <end position="535"/>
    </location>
</feature>
<evidence type="ECO:0000313" key="3">
    <source>
        <dbReference type="Proteomes" id="UP001190700"/>
    </source>
</evidence>
<proteinExistence type="predicted"/>
<feature type="compositionally biased region" description="Basic and acidic residues" evidence="1">
    <location>
        <begin position="482"/>
        <end position="492"/>
    </location>
</feature>
<protein>
    <submittedName>
        <fullName evidence="2">Uncharacterized protein</fullName>
    </submittedName>
</protein>
<feature type="region of interest" description="Disordered" evidence="1">
    <location>
        <begin position="478"/>
        <end position="543"/>
    </location>
</feature>
<reference evidence="2 3" key="1">
    <citation type="journal article" date="2015" name="Genome Biol. Evol.">
        <title>Comparative Genomics of a Bacterivorous Green Alga Reveals Evolutionary Causalities and Consequences of Phago-Mixotrophic Mode of Nutrition.</title>
        <authorList>
            <person name="Burns J.A."/>
            <person name="Paasch A."/>
            <person name="Narechania A."/>
            <person name="Kim E."/>
        </authorList>
    </citation>
    <scope>NUCLEOTIDE SEQUENCE [LARGE SCALE GENOMIC DNA]</scope>
    <source>
        <strain evidence="2 3">PLY_AMNH</strain>
    </source>
</reference>
<dbReference type="EMBL" id="LGRX02009708">
    <property type="protein sequence ID" value="KAK3271485.1"/>
    <property type="molecule type" value="Genomic_DNA"/>
</dbReference>
<dbReference type="AlphaFoldDB" id="A0AAE0G586"/>
<evidence type="ECO:0000313" key="2">
    <source>
        <dbReference type="EMBL" id="KAK3271485.1"/>
    </source>
</evidence>
<dbReference type="Proteomes" id="UP001190700">
    <property type="component" value="Unassembled WGS sequence"/>
</dbReference>
<comment type="caution">
    <text evidence="2">The sequence shown here is derived from an EMBL/GenBank/DDBJ whole genome shotgun (WGS) entry which is preliminary data.</text>
</comment>